<dbReference type="InterPro" id="IPR012547">
    <property type="entry name" value="PDDEXK_9"/>
</dbReference>
<gene>
    <name evidence="2" type="ORF">Cenrod_0605</name>
</gene>
<dbReference type="AlphaFoldDB" id="U5N5C1"/>
<dbReference type="eggNOG" id="COG1672">
    <property type="taxonomic scope" value="Bacteria"/>
</dbReference>
<evidence type="ECO:0000259" key="1">
    <source>
        <dbReference type="Pfam" id="PF09820"/>
    </source>
</evidence>
<dbReference type="PATRIC" id="fig|946483.4.peg.607"/>
<accession>U5N5C1</accession>
<reference evidence="2 3" key="1">
    <citation type="journal article" date="2013" name="Genome Biol.">
        <title>Genomic analysis reveals key aspects of prokaryotic symbiosis in the phototrophic consortium "Chlorochromatium aggregatum".</title>
        <authorList>
            <person name="Liu Z."/>
            <person name="Muller J."/>
            <person name="Li T."/>
            <person name="Alvey R.M."/>
            <person name="Vogl K."/>
            <person name="Frigaard N.U."/>
            <person name="Rockwell N.C."/>
            <person name="Boyd E.S."/>
            <person name="Tomsho L.P."/>
            <person name="Schuster S.C."/>
            <person name="Henke P."/>
            <person name="Rohde M."/>
            <person name="Overmann J."/>
            <person name="Bryant D.A."/>
        </authorList>
    </citation>
    <scope>NUCLEOTIDE SEQUENCE [LARGE SCALE GENOMIC DNA]</scope>
    <source>
        <strain evidence="2">CR</strain>
    </source>
</reference>
<proteinExistence type="predicted"/>
<feature type="domain" description="AAA-ATPase-like" evidence="1">
    <location>
        <begin position="7"/>
        <end position="203"/>
    </location>
</feature>
<dbReference type="HOGENOM" id="CLU_021114_0_0_4"/>
<evidence type="ECO:0000313" key="3">
    <source>
        <dbReference type="Proteomes" id="UP000017184"/>
    </source>
</evidence>
<organism evidence="2 3">
    <name type="scientific">Candidatus Symbiobacter mobilis CR</name>
    <dbReference type="NCBI Taxonomy" id="946483"/>
    <lineage>
        <taxon>Bacteria</taxon>
        <taxon>Pseudomonadati</taxon>
        <taxon>Pseudomonadota</taxon>
        <taxon>Betaproteobacteria</taxon>
        <taxon>Burkholderiales</taxon>
        <taxon>Comamonadaceae</taxon>
    </lineage>
</organism>
<dbReference type="RefSeq" id="WP_022771537.1">
    <property type="nucleotide sequence ID" value="NC_022576.1"/>
</dbReference>
<dbReference type="InterPro" id="IPR018631">
    <property type="entry name" value="AAA-ATPase-like_dom"/>
</dbReference>
<dbReference type="Pfam" id="PF08011">
    <property type="entry name" value="PDDEXK_9"/>
    <property type="match status" value="1"/>
</dbReference>
<evidence type="ECO:0000313" key="2">
    <source>
        <dbReference type="EMBL" id="AGX86716.1"/>
    </source>
</evidence>
<sequence length="517" mass="59384">MIRKKLPIGIQTFREIREEGYYYVDKSGHAVRLANEGKYYFLSRPRRFGKSLFLDTLKNLFEGQQELFKGLAAETCWDWSRKSPVIFISFAEGVVHSREALNAKITEQLDVNQEVLGLHTTQPLLSARFSELIRLTRAKYGLRVVVLVDEYDKPMLDNITNPDIASEMRDGLRDLYSVIKGQDANVQFAMLTGVSKFSKVNLFSGLNNLTDITLDERYSDICGYTDADVDTVFAPELPGLDRELIREWYNGYNWLGTSVYNPFGLLQLFDTRKFKPHWFETGTPDFLIQLLQKRQQFTPDLSRMVASETLLSTFDVNTIPVEALMFQAGYLTIDSVGQMPGRLTLTLKYPNLEVQASLNNCLLHSLTGSLSVPESHQDRLYDLLKNQDFAGLKNLFHAFYASIANDWYRKNELSGYEGYYVSIFYSYFAALGLHIQLEDPTNFGCIDMTVLFHGQVFLFEFKVVKGRSRGGALKQIKERNYAQKYQHRGEPIHLIGVEFSKTTRNIVRFEVETMQVL</sequence>
<dbReference type="OrthoDB" id="9146397at2"/>
<protein>
    <recommendedName>
        <fullName evidence="1">AAA-ATPase-like domain-containing protein</fullName>
    </recommendedName>
</protein>
<dbReference type="EMBL" id="CP004885">
    <property type="protein sequence ID" value="AGX86716.1"/>
    <property type="molecule type" value="Genomic_DNA"/>
</dbReference>
<dbReference type="PANTHER" id="PTHR34825">
    <property type="entry name" value="CONSERVED PROTEIN, WITH A WEAK D-GALACTARATE DEHYDRATASE/ALTRONATE HYDROLASE DOMAIN"/>
    <property type="match status" value="1"/>
</dbReference>
<dbReference type="KEGG" id="cbx:Cenrod_0605"/>
<dbReference type="Proteomes" id="UP000017184">
    <property type="component" value="Chromosome"/>
</dbReference>
<name>U5N5C1_9BURK</name>
<keyword evidence="3" id="KW-1185">Reference proteome</keyword>
<dbReference type="PANTHER" id="PTHR34825:SF1">
    <property type="entry name" value="AAA-ATPASE-LIKE DOMAIN-CONTAINING PROTEIN"/>
    <property type="match status" value="1"/>
</dbReference>
<dbReference type="Pfam" id="PF09820">
    <property type="entry name" value="AAA-ATPase_like"/>
    <property type="match status" value="1"/>
</dbReference>
<dbReference type="STRING" id="946483.Cenrod_0605"/>